<protein>
    <submittedName>
        <fullName evidence="4">Unannotated protein</fullName>
    </submittedName>
</protein>
<dbReference type="GO" id="GO:0022627">
    <property type="term" value="C:cytosolic small ribosomal subunit"/>
    <property type="evidence" value="ECO:0007669"/>
    <property type="project" value="TreeGrafter"/>
</dbReference>
<evidence type="ECO:0000256" key="2">
    <source>
        <dbReference type="ARBA" id="ARBA00022980"/>
    </source>
</evidence>
<dbReference type="AlphaFoldDB" id="A0A6J7DUT2"/>
<dbReference type="NCBIfam" id="TIGR01011">
    <property type="entry name" value="rpsB_bact"/>
    <property type="match status" value="1"/>
</dbReference>
<dbReference type="FunFam" id="1.10.287.610:FF:000001">
    <property type="entry name" value="30S ribosomal protein S2"/>
    <property type="match status" value="1"/>
</dbReference>
<gene>
    <name evidence="4" type="ORF">UFOPK3401_00932</name>
</gene>
<sequence>MAVVTTRQLLESGVHFGHQTRRWNPKMKRFIFAERNGIYIIDLQQSLAYIDQAYEFIKQTVAQGGTVLFVGTKRQAQESIAEQATRVGMPYVNERWLGGMLTNFQTVYKRLQRLKELEVIDFDDVAASGMTKKELLVLKREKVKLERILGGIREMTKVPSAIWVVDTNKEHIAVAEAHKLKIPVVAILDTNCDPDEVDYKIPGNDDAIRSVGLLTRVISDAIAEGLMARAGAGRATDEVGAELAAGEPLAEWETELLAGAGTEAVAPAVAPVEQA</sequence>
<dbReference type="PANTHER" id="PTHR12534">
    <property type="entry name" value="30S RIBOSOMAL PROTEIN S2 PROKARYOTIC AND ORGANELLAR"/>
    <property type="match status" value="1"/>
</dbReference>
<organism evidence="4">
    <name type="scientific">freshwater metagenome</name>
    <dbReference type="NCBI Taxonomy" id="449393"/>
    <lineage>
        <taxon>unclassified sequences</taxon>
        <taxon>metagenomes</taxon>
        <taxon>ecological metagenomes</taxon>
    </lineage>
</organism>
<dbReference type="InterPro" id="IPR023591">
    <property type="entry name" value="Ribosomal_uS2_flav_dom_sf"/>
</dbReference>
<keyword evidence="3" id="KW-0687">Ribonucleoprotein</keyword>
<dbReference type="PRINTS" id="PR00395">
    <property type="entry name" value="RIBOSOMALS2"/>
</dbReference>
<evidence type="ECO:0000313" key="4">
    <source>
        <dbReference type="EMBL" id="CAB4873328.1"/>
    </source>
</evidence>
<dbReference type="PANTHER" id="PTHR12534:SF0">
    <property type="entry name" value="SMALL RIBOSOMAL SUBUNIT PROTEIN US2M"/>
    <property type="match status" value="1"/>
</dbReference>
<reference evidence="4" key="1">
    <citation type="submission" date="2020-05" db="EMBL/GenBank/DDBJ databases">
        <authorList>
            <person name="Chiriac C."/>
            <person name="Salcher M."/>
            <person name="Ghai R."/>
            <person name="Kavagutti S V."/>
        </authorList>
    </citation>
    <scope>NUCLEOTIDE SEQUENCE</scope>
</reference>
<dbReference type="GO" id="GO:0003735">
    <property type="term" value="F:structural constituent of ribosome"/>
    <property type="evidence" value="ECO:0007669"/>
    <property type="project" value="InterPro"/>
</dbReference>
<accession>A0A6J7DUT2</accession>
<dbReference type="Pfam" id="PF00318">
    <property type="entry name" value="Ribosomal_S2"/>
    <property type="match status" value="1"/>
</dbReference>
<comment type="similarity">
    <text evidence="1">Belongs to the universal ribosomal protein uS2 family.</text>
</comment>
<dbReference type="GO" id="GO:0006412">
    <property type="term" value="P:translation"/>
    <property type="evidence" value="ECO:0007669"/>
    <property type="project" value="InterPro"/>
</dbReference>
<dbReference type="SUPFAM" id="SSF52313">
    <property type="entry name" value="Ribosomal protein S2"/>
    <property type="match status" value="1"/>
</dbReference>
<dbReference type="InterPro" id="IPR001865">
    <property type="entry name" value="Ribosomal_uS2"/>
</dbReference>
<dbReference type="HAMAP" id="MF_00291_B">
    <property type="entry name" value="Ribosomal_uS2_B"/>
    <property type="match status" value="1"/>
</dbReference>
<dbReference type="EMBL" id="CAFBLM010000039">
    <property type="protein sequence ID" value="CAB4873328.1"/>
    <property type="molecule type" value="Genomic_DNA"/>
</dbReference>
<evidence type="ECO:0000256" key="1">
    <source>
        <dbReference type="ARBA" id="ARBA00006242"/>
    </source>
</evidence>
<name>A0A6J7DUT2_9ZZZZ</name>
<evidence type="ECO:0000256" key="3">
    <source>
        <dbReference type="ARBA" id="ARBA00023274"/>
    </source>
</evidence>
<keyword evidence="2" id="KW-0689">Ribosomal protein</keyword>
<dbReference type="CDD" id="cd01425">
    <property type="entry name" value="RPS2"/>
    <property type="match status" value="1"/>
</dbReference>
<dbReference type="Gene3D" id="3.40.50.10490">
    <property type="entry name" value="Glucose-6-phosphate isomerase like protein, domain 1"/>
    <property type="match status" value="1"/>
</dbReference>
<dbReference type="Gene3D" id="1.10.287.610">
    <property type="entry name" value="Helix hairpin bin"/>
    <property type="match status" value="1"/>
</dbReference>
<dbReference type="InterPro" id="IPR005706">
    <property type="entry name" value="Ribosomal_uS2_bac/mit/plastid"/>
</dbReference>
<proteinExistence type="inferred from homology"/>